<sequence length="89" mass="9129">MSDRRLARLPRLGQADHQALAVLVAAGGTGEADAGDVGAGGVVADVMPWPLSVARSVADGVVRKVRLCPQPVEYSALLKRLTSGRGGLP</sequence>
<reference evidence="1 2" key="1">
    <citation type="submission" date="2016-10" db="EMBL/GenBank/DDBJ databases">
        <title>Comparative genome analysis of multiple Pseudomonas spp. focuses on biocontrol and plant growth promoting traits.</title>
        <authorList>
            <person name="Tao X.-Y."/>
            <person name="Taylor C.G."/>
        </authorList>
    </citation>
    <scope>NUCLEOTIDE SEQUENCE [LARGE SCALE GENOMIC DNA]</scope>
    <source>
        <strain evidence="1 2">15D11</strain>
    </source>
</reference>
<dbReference type="Proteomes" id="UP000285286">
    <property type="component" value="Unassembled WGS sequence"/>
</dbReference>
<name>A0A423DM81_9PSED</name>
<organism evidence="1 2">
    <name type="scientific">Pseudomonas vranovensis</name>
    <dbReference type="NCBI Taxonomy" id="321661"/>
    <lineage>
        <taxon>Bacteria</taxon>
        <taxon>Pseudomonadati</taxon>
        <taxon>Pseudomonadota</taxon>
        <taxon>Gammaproteobacteria</taxon>
        <taxon>Pseudomonadales</taxon>
        <taxon>Pseudomonadaceae</taxon>
        <taxon>Pseudomonas</taxon>
    </lineage>
</organism>
<evidence type="ECO:0000313" key="2">
    <source>
        <dbReference type="Proteomes" id="UP000285286"/>
    </source>
</evidence>
<gene>
    <name evidence="1" type="ORF">BHU25_13660</name>
</gene>
<accession>A0A423DM81</accession>
<comment type="caution">
    <text evidence="1">The sequence shown here is derived from an EMBL/GenBank/DDBJ whole genome shotgun (WGS) entry which is preliminary data.</text>
</comment>
<dbReference type="EMBL" id="MOAM01000022">
    <property type="protein sequence ID" value="ROL72658.1"/>
    <property type="molecule type" value="Genomic_DNA"/>
</dbReference>
<protein>
    <submittedName>
        <fullName evidence="1">Uncharacterized protein</fullName>
    </submittedName>
</protein>
<evidence type="ECO:0000313" key="1">
    <source>
        <dbReference type="EMBL" id="ROL72658.1"/>
    </source>
</evidence>
<proteinExistence type="predicted"/>
<keyword evidence="2" id="KW-1185">Reference proteome</keyword>
<dbReference type="AlphaFoldDB" id="A0A423DM81"/>